<dbReference type="NCBIfam" id="NF041644">
    <property type="entry name" value="CBO0543_fam"/>
    <property type="match status" value="1"/>
</dbReference>
<dbReference type="RefSeq" id="WP_134117248.1">
    <property type="nucleotide sequence ID" value="NZ_SOEG01000017.1"/>
</dbReference>
<organism evidence="2 3">
    <name type="scientific">Orenia marismortui</name>
    <dbReference type="NCBI Taxonomy" id="46469"/>
    <lineage>
        <taxon>Bacteria</taxon>
        <taxon>Bacillati</taxon>
        <taxon>Bacillota</taxon>
        <taxon>Clostridia</taxon>
        <taxon>Halanaerobiales</taxon>
        <taxon>Halobacteroidaceae</taxon>
        <taxon>Orenia</taxon>
    </lineage>
</organism>
<gene>
    <name evidence="2" type="ORF">C7959_11745</name>
</gene>
<dbReference type="InterPro" id="IPR048147">
    <property type="entry name" value="CBO0543-like"/>
</dbReference>
<reference evidence="2 3" key="1">
    <citation type="submission" date="2019-03" db="EMBL/GenBank/DDBJ databases">
        <title>Subsurface microbial communities from deep shales in Ohio and West Virginia, USA.</title>
        <authorList>
            <person name="Wrighton K."/>
        </authorList>
    </citation>
    <scope>NUCLEOTIDE SEQUENCE [LARGE SCALE GENOMIC DNA]</scope>
    <source>
        <strain evidence="2 3">MSL 6dP</strain>
    </source>
</reference>
<protein>
    <submittedName>
        <fullName evidence="2">Uncharacterized protein</fullName>
    </submittedName>
</protein>
<sequence>MAFSITLFIISWLVFLKFAEQNKFFEYSPTCYIAMILGLMTDILVHHYPFWKYTAAKKPQIIIRHYLDDLGVYFVVTYLFIQCLPKTQKTFNMLVYIFGWTVIAILIEAIALKLTGIEHGLGWNLIYSYFSDWLLFLIFYAHYRLRTKYSNKVEGSLKSDKQ</sequence>
<evidence type="ECO:0000313" key="3">
    <source>
        <dbReference type="Proteomes" id="UP000295832"/>
    </source>
</evidence>
<evidence type="ECO:0000256" key="1">
    <source>
        <dbReference type="SAM" id="Phobius"/>
    </source>
</evidence>
<evidence type="ECO:0000313" key="2">
    <source>
        <dbReference type="EMBL" id="TDX50966.1"/>
    </source>
</evidence>
<feature type="transmembrane region" description="Helical" evidence="1">
    <location>
        <begin position="124"/>
        <end position="143"/>
    </location>
</feature>
<dbReference type="EMBL" id="SOEG01000017">
    <property type="protein sequence ID" value="TDX50966.1"/>
    <property type="molecule type" value="Genomic_DNA"/>
</dbReference>
<name>A0A4R8H396_9FIRM</name>
<accession>A0A4R8H396</accession>
<keyword evidence="3" id="KW-1185">Reference proteome</keyword>
<comment type="caution">
    <text evidence="2">The sequence shown here is derived from an EMBL/GenBank/DDBJ whole genome shotgun (WGS) entry which is preliminary data.</text>
</comment>
<keyword evidence="1" id="KW-1133">Transmembrane helix</keyword>
<keyword evidence="1" id="KW-0472">Membrane</keyword>
<proteinExistence type="predicted"/>
<feature type="transmembrane region" description="Helical" evidence="1">
    <location>
        <begin position="93"/>
        <end position="112"/>
    </location>
</feature>
<feature type="transmembrane region" description="Helical" evidence="1">
    <location>
        <begin position="63"/>
        <end position="81"/>
    </location>
</feature>
<dbReference type="Proteomes" id="UP000295832">
    <property type="component" value="Unassembled WGS sequence"/>
</dbReference>
<dbReference type="STRING" id="926561.GCA_000379025_02113"/>
<feature type="transmembrane region" description="Helical" evidence="1">
    <location>
        <begin position="31"/>
        <end position="51"/>
    </location>
</feature>
<keyword evidence="1" id="KW-0812">Transmembrane</keyword>
<dbReference type="AlphaFoldDB" id="A0A4R8H396"/>